<dbReference type="RefSeq" id="YP_009293207.1">
    <property type="nucleotide sequence ID" value="NC_031127.1"/>
</dbReference>
<dbReference type="OrthoDB" id="25914at10239"/>
<dbReference type="EMBL" id="KX397368">
    <property type="protein sequence ID" value="ANZ49321.1"/>
    <property type="molecule type" value="Genomic_DNA"/>
</dbReference>
<name>A0A1B2IDI6_9CAUD</name>
<sequence length="142" mass="15496">MNTLSFEAGKGLSVNGHLVPDTNNHHFEKLYRRIGVGRKVNLKITNEIALNGNVAALGPMYGFRPSQDAAAALLQHGEFSSGVYAFRLLGSLRRVSNKHVGQGMTPTVLQSGEIIVLVHSNHEYKSGLDFMISYSEVENADV</sequence>
<evidence type="ECO:0000313" key="1">
    <source>
        <dbReference type="EMBL" id="ANZ49321.1"/>
    </source>
</evidence>
<organism evidence="1 2">
    <name type="scientific">Erwinia phage vB_EamM_Huxley</name>
    <dbReference type="NCBI Taxonomy" id="1883373"/>
    <lineage>
        <taxon>Viruses</taxon>
        <taxon>Duplodnaviria</taxon>
        <taxon>Heunggongvirae</taxon>
        <taxon>Uroviricota</taxon>
        <taxon>Caudoviricetes</taxon>
        <taxon>Chimalliviridae</taxon>
        <taxon>Machinavirus</taxon>
        <taxon>Machinavirus machina</taxon>
    </lineage>
</organism>
<protein>
    <submittedName>
        <fullName evidence="1">Uncharacterized protein</fullName>
    </submittedName>
</protein>
<reference evidence="2" key="1">
    <citation type="submission" date="2016-06" db="EMBL/GenBank/DDBJ databases">
        <authorList>
            <person name="Berg J.A."/>
            <person name="Grossarth S.E."/>
            <person name="Jarvis T.M."/>
            <person name="Merrill B.D."/>
            <person name="Breakwell D.P."/>
            <person name="Hope S."/>
            <person name="Grose J.H."/>
        </authorList>
    </citation>
    <scope>NUCLEOTIDE SEQUENCE [LARGE SCALE GENOMIC DNA]</scope>
</reference>
<dbReference type="KEGG" id="vg:29069361"/>
<proteinExistence type="predicted"/>
<gene>
    <name evidence="1" type="ORF">HUXLEY_239</name>
</gene>
<dbReference type="GeneID" id="29069361"/>
<evidence type="ECO:0000313" key="2">
    <source>
        <dbReference type="Proteomes" id="UP000203302"/>
    </source>
</evidence>
<accession>A0A1B2IDI6</accession>
<dbReference type="Proteomes" id="UP000203302">
    <property type="component" value="Segment"/>
</dbReference>